<dbReference type="Pfam" id="PF00005">
    <property type="entry name" value="ABC_tran"/>
    <property type="match status" value="1"/>
</dbReference>
<dbReference type="STRING" id="1798650.A2945_03570"/>
<reference evidence="6 7" key="1">
    <citation type="journal article" date="2016" name="Nat. Commun.">
        <title>Thousands of microbial genomes shed light on interconnected biogeochemical processes in an aquifer system.</title>
        <authorList>
            <person name="Anantharaman K."/>
            <person name="Brown C.T."/>
            <person name="Hug L.A."/>
            <person name="Sharon I."/>
            <person name="Castelle C.J."/>
            <person name="Probst A.J."/>
            <person name="Thomas B.C."/>
            <person name="Singh A."/>
            <person name="Wilkins M.J."/>
            <person name="Karaoz U."/>
            <person name="Brodie E.L."/>
            <person name="Williams K.H."/>
            <person name="Hubbard S.S."/>
            <person name="Banfield J.F."/>
        </authorList>
    </citation>
    <scope>NUCLEOTIDE SEQUENCE [LARGE SCALE GENOMIC DNA]</scope>
</reference>
<name>A0A1G2CGE4_9BACT</name>
<evidence type="ECO:0000256" key="1">
    <source>
        <dbReference type="ARBA" id="ARBA00005417"/>
    </source>
</evidence>
<evidence type="ECO:0000313" key="6">
    <source>
        <dbReference type="EMBL" id="OGZ00456.1"/>
    </source>
</evidence>
<dbReference type="InterPro" id="IPR003439">
    <property type="entry name" value="ABC_transporter-like_ATP-bd"/>
</dbReference>
<proteinExistence type="inferred from homology"/>
<keyword evidence="3" id="KW-0547">Nucleotide-binding</keyword>
<evidence type="ECO:0000256" key="3">
    <source>
        <dbReference type="ARBA" id="ARBA00022741"/>
    </source>
</evidence>
<dbReference type="SUPFAM" id="SSF52540">
    <property type="entry name" value="P-loop containing nucleoside triphosphate hydrolases"/>
    <property type="match status" value="1"/>
</dbReference>
<protein>
    <recommendedName>
        <fullName evidence="5">ABC transporter domain-containing protein</fullName>
    </recommendedName>
</protein>
<dbReference type="AlphaFoldDB" id="A0A1G2CGE4"/>
<dbReference type="PANTHER" id="PTHR42734">
    <property type="entry name" value="METAL TRANSPORT SYSTEM ATP-BINDING PROTEIN TM_0124-RELATED"/>
    <property type="match status" value="1"/>
</dbReference>
<evidence type="ECO:0000256" key="2">
    <source>
        <dbReference type="ARBA" id="ARBA00022448"/>
    </source>
</evidence>
<dbReference type="InterPro" id="IPR027417">
    <property type="entry name" value="P-loop_NTPase"/>
</dbReference>
<dbReference type="PANTHER" id="PTHR42734:SF17">
    <property type="entry name" value="METAL TRANSPORT SYSTEM ATP-BINDING PROTEIN TM_0124-RELATED"/>
    <property type="match status" value="1"/>
</dbReference>
<dbReference type="Gene3D" id="3.40.50.300">
    <property type="entry name" value="P-loop containing nucleotide triphosphate hydrolases"/>
    <property type="match status" value="1"/>
</dbReference>
<evidence type="ECO:0000259" key="5">
    <source>
        <dbReference type="PROSITE" id="PS50893"/>
    </source>
</evidence>
<evidence type="ECO:0000256" key="4">
    <source>
        <dbReference type="ARBA" id="ARBA00022840"/>
    </source>
</evidence>
<dbReference type="EMBL" id="MHLA01000001">
    <property type="protein sequence ID" value="OGZ00456.1"/>
    <property type="molecule type" value="Genomic_DNA"/>
</dbReference>
<gene>
    <name evidence="6" type="ORF">A2945_03570</name>
</gene>
<evidence type="ECO:0000313" key="7">
    <source>
        <dbReference type="Proteomes" id="UP000178880"/>
    </source>
</evidence>
<dbReference type="GO" id="GO:0016887">
    <property type="term" value="F:ATP hydrolysis activity"/>
    <property type="evidence" value="ECO:0007669"/>
    <property type="project" value="InterPro"/>
</dbReference>
<dbReference type="SMART" id="SM00382">
    <property type="entry name" value="AAA"/>
    <property type="match status" value="1"/>
</dbReference>
<comment type="similarity">
    <text evidence="1">Belongs to the ABC transporter superfamily.</text>
</comment>
<dbReference type="InterPro" id="IPR003593">
    <property type="entry name" value="AAA+_ATPase"/>
</dbReference>
<comment type="caution">
    <text evidence="6">The sequence shown here is derived from an EMBL/GenBank/DDBJ whole genome shotgun (WGS) entry which is preliminary data.</text>
</comment>
<keyword evidence="2" id="KW-0813">Transport</keyword>
<dbReference type="GO" id="GO:0005524">
    <property type="term" value="F:ATP binding"/>
    <property type="evidence" value="ECO:0007669"/>
    <property type="project" value="UniProtKB-KW"/>
</dbReference>
<sequence>MNMSSILSVKKLSVAFDEQPVLHHLSFELEKGESLAVIGPNGSGKTVLLRTLMGSVPFLGDVVWQPNIRIGSVPQKIDADRHLPITIQNLLHAKAHVLKLPDKEVAWTIRATELTEKILTTPIGHLSGGQFQRALIAFALLGHPDVMLLDEPTASIDESGEMQIYDLVHELQDQTGMTIILVSHDLNFVYRYATKVLCLNKTNVCFGTPEEALTPEVLQRLYGKQHKLYHHMHGQKQ</sequence>
<dbReference type="InterPro" id="IPR050153">
    <property type="entry name" value="Metal_Ion_Import_ABC"/>
</dbReference>
<keyword evidence="4" id="KW-0067">ATP-binding</keyword>
<dbReference type="Proteomes" id="UP000178880">
    <property type="component" value="Unassembled WGS sequence"/>
</dbReference>
<feature type="domain" description="ABC transporter" evidence="5">
    <location>
        <begin position="7"/>
        <end position="226"/>
    </location>
</feature>
<dbReference type="PROSITE" id="PS50893">
    <property type="entry name" value="ABC_TRANSPORTER_2"/>
    <property type="match status" value="1"/>
</dbReference>
<accession>A0A1G2CGE4</accession>
<organism evidence="6 7">
    <name type="scientific">Candidatus Liptonbacteria bacterium RIFCSPLOWO2_01_FULL_52_25</name>
    <dbReference type="NCBI Taxonomy" id="1798650"/>
    <lineage>
        <taxon>Bacteria</taxon>
        <taxon>Candidatus Liptoniibacteriota</taxon>
    </lineage>
</organism>